<comment type="caution">
    <text evidence="8">The sequence shown here is derived from an EMBL/GenBank/DDBJ whole genome shotgun (WGS) entry which is preliminary data.</text>
</comment>
<dbReference type="Proteomes" id="UP000320393">
    <property type="component" value="Unassembled WGS sequence"/>
</dbReference>
<dbReference type="GO" id="GO:0004748">
    <property type="term" value="F:ribonucleoside-diphosphate reductase activity, thioredoxin disulfide as acceptor"/>
    <property type="evidence" value="ECO:0007669"/>
    <property type="project" value="UniProtKB-EC"/>
</dbReference>
<proteinExistence type="inferred from homology"/>
<name>A0A537M349_9BACT</name>
<feature type="domain" description="TSCPD" evidence="7">
    <location>
        <begin position="28"/>
        <end position="123"/>
    </location>
</feature>
<gene>
    <name evidence="8" type="ORF">E6H02_02870</name>
</gene>
<evidence type="ECO:0000256" key="1">
    <source>
        <dbReference type="ARBA" id="ARBA00007405"/>
    </source>
</evidence>
<evidence type="ECO:0000256" key="3">
    <source>
        <dbReference type="ARBA" id="ARBA00022634"/>
    </source>
</evidence>
<reference evidence="8 9" key="1">
    <citation type="journal article" date="2019" name="Nat. Microbiol.">
        <title>Mediterranean grassland soil C-N compound turnover is dependent on rainfall and depth, and is mediated by genomically divergent microorganisms.</title>
        <authorList>
            <person name="Diamond S."/>
            <person name="Andeer P.F."/>
            <person name="Li Z."/>
            <person name="Crits-Christoph A."/>
            <person name="Burstein D."/>
            <person name="Anantharaman K."/>
            <person name="Lane K.R."/>
            <person name="Thomas B.C."/>
            <person name="Pan C."/>
            <person name="Northen T.R."/>
            <person name="Banfield J.F."/>
        </authorList>
    </citation>
    <scope>NUCLEOTIDE SEQUENCE [LARGE SCALE GENOMIC DNA]</scope>
    <source>
        <strain evidence="8">NP_5</strain>
    </source>
</reference>
<evidence type="ECO:0000256" key="5">
    <source>
        <dbReference type="ARBA" id="ARBA00047754"/>
    </source>
</evidence>
<evidence type="ECO:0000256" key="2">
    <source>
        <dbReference type="ARBA" id="ARBA00012274"/>
    </source>
</evidence>
<protein>
    <recommendedName>
        <fullName evidence="2">ribonucleoside-diphosphate reductase</fullName>
        <ecNumber evidence="2">1.17.4.1</ecNumber>
    </recommendedName>
</protein>
<keyword evidence="4" id="KW-0547">Nucleotide-binding</keyword>
<accession>A0A537M349</accession>
<evidence type="ECO:0000259" key="7">
    <source>
        <dbReference type="Pfam" id="PF12637"/>
    </source>
</evidence>
<dbReference type="GO" id="GO:0000166">
    <property type="term" value="F:nucleotide binding"/>
    <property type="evidence" value="ECO:0007669"/>
    <property type="project" value="UniProtKB-KW"/>
</dbReference>
<feature type="region of interest" description="Disordered" evidence="6">
    <location>
        <begin position="1"/>
        <end position="35"/>
    </location>
</feature>
<dbReference type="EC" id="1.17.4.1" evidence="2"/>
<evidence type="ECO:0000313" key="9">
    <source>
        <dbReference type="Proteomes" id="UP000320393"/>
    </source>
</evidence>
<evidence type="ECO:0000313" key="8">
    <source>
        <dbReference type="EMBL" id="TMJ14701.1"/>
    </source>
</evidence>
<organism evidence="8 9">
    <name type="scientific">Candidatus Segetimicrobium genomatis</name>
    <dbReference type="NCBI Taxonomy" id="2569760"/>
    <lineage>
        <taxon>Bacteria</taxon>
        <taxon>Bacillati</taxon>
        <taxon>Candidatus Sysuimicrobiota</taxon>
        <taxon>Candidatus Sysuimicrobiia</taxon>
        <taxon>Candidatus Sysuimicrobiales</taxon>
        <taxon>Candidatus Segetimicrobiaceae</taxon>
        <taxon>Candidatus Segetimicrobium</taxon>
    </lineage>
</organism>
<dbReference type="AlphaFoldDB" id="A0A537M349"/>
<sequence>MRAPQPVEAPASRETPVSHPAPRLTRPRPKVTAGRTERIETPRGRIYVTINEDAKGVCEVFVQSLDVEADAIGRMASLSLRTGADSRDVIEQLWRVQSREVAIDRSVDGTIVRITTVAQGVALAIGRSLYGPGFRPDLIFPMADRLPVPRSTNGHEAGSREGQESAVDDHGASLAQNTTPVGEMQQPLLTFAGVCPDCGSSLIYENGCSSCRSCGYSRC</sequence>
<evidence type="ECO:0000256" key="6">
    <source>
        <dbReference type="SAM" id="MobiDB-lite"/>
    </source>
</evidence>
<comment type="similarity">
    <text evidence="1">Belongs to the ribonucleoside diphosphate reductase class-2 family.</text>
</comment>
<dbReference type="GO" id="GO:0071897">
    <property type="term" value="P:DNA biosynthetic process"/>
    <property type="evidence" value="ECO:0007669"/>
    <property type="project" value="UniProtKB-KW"/>
</dbReference>
<dbReference type="EMBL" id="VBAM01000092">
    <property type="protein sequence ID" value="TMJ14701.1"/>
    <property type="molecule type" value="Genomic_DNA"/>
</dbReference>
<dbReference type="InterPro" id="IPR024434">
    <property type="entry name" value="TSCPD_dom"/>
</dbReference>
<feature type="compositionally biased region" description="Basic and acidic residues" evidence="6">
    <location>
        <begin position="157"/>
        <end position="171"/>
    </location>
</feature>
<keyword evidence="3" id="KW-0237">DNA synthesis</keyword>
<comment type="catalytic activity">
    <reaction evidence="5">
        <text>a 2'-deoxyribonucleoside 5'-diphosphate + [thioredoxin]-disulfide + H2O = a ribonucleoside 5'-diphosphate + [thioredoxin]-dithiol</text>
        <dbReference type="Rhea" id="RHEA:23252"/>
        <dbReference type="Rhea" id="RHEA-COMP:10698"/>
        <dbReference type="Rhea" id="RHEA-COMP:10700"/>
        <dbReference type="ChEBI" id="CHEBI:15377"/>
        <dbReference type="ChEBI" id="CHEBI:29950"/>
        <dbReference type="ChEBI" id="CHEBI:50058"/>
        <dbReference type="ChEBI" id="CHEBI:57930"/>
        <dbReference type="ChEBI" id="CHEBI:73316"/>
        <dbReference type="EC" id="1.17.4.1"/>
    </reaction>
</comment>
<dbReference type="Pfam" id="PF12637">
    <property type="entry name" value="TSCPD"/>
    <property type="match status" value="1"/>
</dbReference>
<evidence type="ECO:0000256" key="4">
    <source>
        <dbReference type="ARBA" id="ARBA00022741"/>
    </source>
</evidence>
<feature type="region of interest" description="Disordered" evidence="6">
    <location>
        <begin position="149"/>
        <end position="177"/>
    </location>
</feature>